<evidence type="ECO:0000313" key="7">
    <source>
        <dbReference type="Proteomes" id="UP000269883"/>
    </source>
</evidence>
<sequence>MNEKQKNDFKEQIRKEIESLSETITGLAENTGPVEPDVAIGRLSRLDTMLNQGINEASIAKGRERLRKLEATLSRVDDDEEFGFCSECGDPIPLARLLAIPECITCVECAE</sequence>
<keyword evidence="7" id="KW-1185">Reference proteome</keyword>
<dbReference type="InterPro" id="IPR000962">
    <property type="entry name" value="Znf_DskA_TraR"/>
</dbReference>
<organism evidence="6 7">
    <name type="scientific">Desulfovibrio ferrophilus</name>
    <dbReference type="NCBI Taxonomy" id="241368"/>
    <lineage>
        <taxon>Bacteria</taxon>
        <taxon>Pseudomonadati</taxon>
        <taxon>Thermodesulfobacteriota</taxon>
        <taxon>Desulfovibrionia</taxon>
        <taxon>Desulfovibrionales</taxon>
        <taxon>Desulfovibrionaceae</taxon>
        <taxon>Desulfovibrio</taxon>
    </lineage>
</organism>
<evidence type="ECO:0000256" key="2">
    <source>
        <dbReference type="ARBA" id="ARBA00022771"/>
    </source>
</evidence>
<dbReference type="PROSITE" id="PS51128">
    <property type="entry name" value="ZF_DKSA_2"/>
    <property type="match status" value="1"/>
</dbReference>
<evidence type="ECO:0000259" key="5">
    <source>
        <dbReference type="Pfam" id="PF01258"/>
    </source>
</evidence>
<keyword evidence="2" id="KW-0863">Zinc-finger</keyword>
<protein>
    <submittedName>
        <fullName evidence="6">Transcriptional regulator, TraR/DksA family</fullName>
    </submittedName>
</protein>
<dbReference type="SUPFAM" id="SSF57716">
    <property type="entry name" value="Glucocorticoid receptor-like (DNA-binding domain)"/>
    <property type="match status" value="1"/>
</dbReference>
<feature type="zinc finger region" description="dksA C4-type" evidence="4">
    <location>
        <begin position="85"/>
        <end position="109"/>
    </location>
</feature>
<evidence type="ECO:0000313" key="6">
    <source>
        <dbReference type="EMBL" id="BBD09119.1"/>
    </source>
</evidence>
<dbReference type="RefSeq" id="WP_126379825.1">
    <property type="nucleotide sequence ID" value="NZ_AP017378.1"/>
</dbReference>
<accession>A0A2Z6B0T0</accession>
<dbReference type="GO" id="GO:0008270">
    <property type="term" value="F:zinc ion binding"/>
    <property type="evidence" value="ECO:0007669"/>
    <property type="project" value="UniProtKB-KW"/>
</dbReference>
<feature type="domain" description="Zinc finger DksA/TraR C4-type" evidence="5">
    <location>
        <begin position="81"/>
        <end position="111"/>
    </location>
</feature>
<evidence type="ECO:0000256" key="1">
    <source>
        <dbReference type="ARBA" id="ARBA00022723"/>
    </source>
</evidence>
<dbReference type="EMBL" id="AP017378">
    <property type="protein sequence ID" value="BBD09119.1"/>
    <property type="molecule type" value="Genomic_DNA"/>
</dbReference>
<dbReference type="PANTHER" id="PTHR33823">
    <property type="entry name" value="RNA POLYMERASE-BINDING TRANSCRIPTION FACTOR DKSA-RELATED"/>
    <property type="match status" value="1"/>
</dbReference>
<keyword evidence="1" id="KW-0479">Metal-binding</keyword>
<proteinExistence type="predicted"/>
<evidence type="ECO:0000256" key="3">
    <source>
        <dbReference type="ARBA" id="ARBA00022833"/>
    </source>
</evidence>
<gene>
    <name evidence="6" type="ORF">DFE_2393</name>
</gene>
<dbReference type="KEGG" id="dfl:DFE_2393"/>
<name>A0A2Z6B0T0_9BACT</name>
<dbReference type="OrthoDB" id="1121111at2"/>
<dbReference type="Gene3D" id="1.20.120.910">
    <property type="entry name" value="DksA, coiled-coil domain"/>
    <property type="match status" value="1"/>
</dbReference>
<dbReference type="InterPro" id="IPR020458">
    <property type="entry name" value="Znf_DskA_TraR_CS"/>
</dbReference>
<dbReference type="Pfam" id="PF01258">
    <property type="entry name" value="zf-dskA_traR"/>
    <property type="match status" value="1"/>
</dbReference>
<dbReference type="AlphaFoldDB" id="A0A2Z6B0T0"/>
<keyword evidence="3" id="KW-0862">Zinc</keyword>
<dbReference type="PROSITE" id="PS01102">
    <property type="entry name" value="ZF_DKSA_1"/>
    <property type="match status" value="1"/>
</dbReference>
<evidence type="ECO:0000256" key="4">
    <source>
        <dbReference type="PROSITE-ProRule" id="PRU00510"/>
    </source>
</evidence>
<dbReference type="PANTHER" id="PTHR33823:SF4">
    <property type="entry name" value="GENERAL STRESS PROTEIN 16O"/>
    <property type="match status" value="1"/>
</dbReference>
<dbReference type="Proteomes" id="UP000269883">
    <property type="component" value="Chromosome"/>
</dbReference>
<reference evidence="6 7" key="1">
    <citation type="journal article" date="2018" name="Sci. Adv.">
        <title>Multi-heme cytochromes provide a pathway for survival in energy-limited environments.</title>
        <authorList>
            <person name="Deng X."/>
            <person name="Dohmae N."/>
            <person name="Nealson K.H."/>
            <person name="Hashimoto K."/>
            <person name="Okamoto A."/>
        </authorList>
    </citation>
    <scope>NUCLEOTIDE SEQUENCE [LARGE SCALE GENOMIC DNA]</scope>
    <source>
        <strain evidence="6 7">IS5</strain>
    </source>
</reference>